<sequence length="110" mass="12408">MVQGQSQSSCKHLQDYLPEYQETSGRNLKGKEPPSSLLPRSACAWIDTRWESEVIKPGRASTTEEKPRPTFLEALIHGPEQGSSCEVFQENTSSCKKTMFNKNNIFLQSD</sequence>
<dbReference type="AlphaFoldDB" id="A0A151M605"/>
<protein>
    <submittedName>
        <fullName evidence="1">Uncharacterized protein</fullName>
    </submittedName>
</protein>
<accession>A0A151M605</accession>
<comment type="caution">
    <text evidence="1">The sequence shown here is derived from an EMBL/GenBank/DDBJ whole genome shotgun (WGS) entry which is preliminary data.</text>
</comment>
<reference evidence="1 2" key="1">
    <citation type="journal article" date="2012" name="Genome Biol.">
        <title>Sequencing three crocodilian genomes to illuminate the evolution of archosaurs and amniotes.</title>
        <authorList>
            <person name="St John J.A."/>
            <person name="Braun E.L."/>
            <person name="Isberg S.R."/>
            <person name="Miles L.G."/>
            <person name="Chong A.Y."/>
            <person name="Gongora J."/>
            <person name="Dalzell P."/>
            <person name="Moran C."/>
            <person name="Bed'hom B."/>
            <person name="Abzhanov A."/>
            <person name="Burgess S.C."/>
            <person name="Cooksey A.M."/>
            <person name="Castoe T.A."/>
            <person name="Crawford N.G."/>
            <person name="Densmore L.D."/>
            <person name="Drew J.C."/>
            <person name="Edwards S.V."/>
            <person name="Faircloth B.C."/>
            <person name="Fujita M.K."/>
            <person name="Greenwold M.J."/>
            <person name="Hoffmann F.G."/>
            <person name="Howard J.M."/>
            <person name="Iguchi T."/>
            <person name="Janes D.E."/>
            <person name="Khan S.Y."/>
            <person name="Kohno S."/>
            <person name="de Koning A.J."/>
            <person name="Lance S.L."/>
            <person name="McCarthy F.M."/>
            <person name="McCormack J.E."/>
            <person name="Merchant M.E."/>
            <person name="Peterson D.G."/>
            <person name="Pollock D.D."/>
            <person name="Pourmand N."/>
            <person name="Raney B.J."/>
            <person name="Roessler K.A."/>
            <person name="Sanford J.R."/>
            <person name="Sawyer R.H."/>
            <person name="Schmidt C.J."/>
            <person name="Triplett E.W."/>
            <person name="Tuberville T.D."/>
            <person name="Venegas-Anaya M."/>
            <person name="Howard J.T."/>
            <person name="Jarvis E.D."/>
            <person name="Guillette L.J.Jr."/>
            <person name="Glenn T.C."/>
            <person name="Green R.E."/>
            <person name="Ray D.A."/>
        </authorList>
    </citation>
    <scope>NUCLEOTIDE SEQUENCE [LARGE SCALE GENOMIC DNA]</scope>
    <source>
        <strain evidence="1">KSC_2009_1</strain>
    </source>
</reference>
<name>A0A151M605_ALLMI</name>
<dbReference type="Proteomes" id="UP000050525">
    <property type="component" value="Unassembled WGS sequence"/>
</dbReference>
<evidence type="ECO:0000313" key="2">
    <source>
        <dbReference type="Proteomes" id="UP000050525"/>
    </source>
</evidence>
<gene>
    <name evidence="1" type="ORF">Y1Q_0021890</name>
</gene>
<keyword evidence="2" id="KW-1185">Reference proteome</keyword>
<evidence type="ECO:0000313" key="1">
    <source>
        <dbReference type="EMBL" id="KYO19955.1"/>
    </source>
</evidence>
<dbReference type="EMBL" id="AKHW03006480">
    <property type="protein sequence ID" value="KYO19955.1"/>
    <property type="molecule type" value="Genomic_DNA"/>
</dbReference>
<organism evidence="1 2">
    <name type="scientific">Alligator mississippiensis</name>
    <name type="common">American alligator</name>
    <dbReference type="NCBI Taxonomy" id="8496"/>
    <lineage>
        <taxon>Eukaryota</taxon>
        <taxon>Metazoa</taxon>
        <taxon>Chordata</taxon>
        <taxon>Craniata</taxon>
        <taxon>Vertebrata</taxon>
        <taxon>Euteleostomi</taxon>
        <taxon>Archelosauria</taxon>
        <taxon>Archosauria</taxon>
        <taxon>Crocodylia</taxon>
        <taxon>Alligatoridae</taxon>
        <taxon>Alligatorinae</taxon>
        <taxon>Alligator</taxon>
    </lineage>
</organism>
<proteinExistence type="predicted"/>